<dbReference type="PANTHER" id="PTHR43384:SF14">
    <property type="entry name" value="ESX-1 SECRETION-ASSOCIATED PROTEIN ESPI"/>
    <property type="match status" value="1"/>
</dbReference>
<dbReference type="AlphaFoldDB" id="A0A2A7MUM5"/>
<proteinExistence type="predicted"/>
<feature type="compositionally biased region" description="Basic and acidic residues" evidence="1">
    <location>
        <begin position="1"/>
        <end position="12"/>
    </location>
</feature>
<evidence type="ECO:0000313" key="5">
    <source>
        <dbReference type="Proteomes" id="UP000220914"/>
    </source>
</evidence>
<feature type="compositionally biased region" description="Low complexity" evidence="1">
    <location>
        <begin position="161"/>
        <end position="184"/>
    </location>
</feature>
<feature type="compositionally biased region" description="Basic and acidic residues" evidence="1">
    <location>
        <begin position="53"/>
        <end position="70"/>
    </location>
</feature>
<feature type="domain" description="CobQ/CobB/MinD/ParA nucleotide binding" evidence="2">
    <location>
        <begin position="257"/>
        <end position="462"/>
    </location>
</feature>
<dbReference type="Pfam" id="PF01656">
    <property type="entry name" value="CbiA"/>
    <property type="match status" value="1"/>
</dbReference>
<reference evidence="4 5" key="1">
    <citation type="submission" date="2017-10" db="EMBL/GenBank/DDBJ databases">
        <title>The new phylogeny of genus Mycobacterium.</title>
        <authorList>
            <person name="Tortoli E."/>
            <person name="Trovato A."/>
            <person name="Cirillo D.M."/>
        </authorList>
    </citation>
    <scope>NUCLEOTIDE SEQUENCE [LARGE SCALE GENOMIC DNA]</scope>
    <source>
        <strain evidence="4 5">CCUG37673</strain>
    </source>
</reference>
<evidence type="ECO:0000313" key="4">
    <source>
        <dbReference type="EMBL" id="PEG35260.1"/>
    </source>
</evidence>
<comment type="caution">
    <text evidence="4">The sequence shown here is derived from an EMBL/GenBank/DDBJ whole genome shotgun (WGS) entry which is preliminary data.</text>
</comment>
<dbReference type="Gene3D" id="3.40.50.300">
    <property type="entry name" value="P-loop containing nucleotide triphosphate hydrolases"/>
    <property type="match status" value="1"/>
</dbReference>
<feature type="region of interest" description="Disordered" evidence="1">
    <location>
        <begin position="1"/>
        <end position="184"/>
    </location>
</feature>
<reference evidence="3 6" key="2">
    <citation type="journal article" date="2019" name="Emerg. Microbes Infect.">
        <title>Comprehensive subspecies identification of 175 nontuberculous mycobacteria species based on 7547 genomic profiles.</title>
        <authorList>
            <person name="Matsumoto Y."/>
            <person name="Kinjo T."/>
            <person name="Motooka D."/>
            <person name="Nabeya D."/>
            <person name="Jung N."/>
            <person name="Uechi K."/>
            <person name="Horii T."/>
            <person name="Iida T."/>
            <person name="Fujita J."/>
            <person name="Nakamura S."/>
        </authorList>
    </citation>
    <scope>NUCLEOTIDE SEQUENCE [LARGE SCALE GENOMIC DNA]</scope>
    <source>
        <strain evidence="3 6">JCM 6377</strain>
    </source>
</reference>
<dbReference type="Proteomes" id="UP000465302">
    <property type="component" value="Unassembled WGS sequence"/>
</dbReference>
<evidence type="ECO:0000256" key="1">
    <source>
        <dbReference type="SAM" id="MobiDB-lite"/>
    </source>
</evidence>
<dbReference type="Proteomes" id="UP000220914">
    <property type="component" value="Unassembled WGS sequence"/>
</dbReference>
<dbReference type="OrthoDB" id="4611523at2"/>
<dbReference type="EMBL" id="BLKS01000001">
    <property type="protein sequence ID" value="GFG53335.1"/>
    <property type="molecule type" value="Genomic_DNA"/>
</dbReference>
<organism evidence="4 5">
    <name type="scientific">Mycolicibacterium agri</name>
    <name type="common">Mycobacterium agri</name>
    <dbReference type="NCBI Taxonomy" id="36811"/>
    <lineage>
        <taxon>Bacteria</taxon>
        <taxon>Bacillati</taxon>
        <taxon>Actinomycetota</taxon>
        <taxon>Actinomycetes</taxon>
        <taxon>Mycobacteriales</taxon>
        <taxon>Mycobacteriaceae</taxon>
        <taxon>Mycolicibacterium</taxon>
    </lineage>
</organism>
<dbReference type="RefSeq" id="WP_097942309.1">
    <property type="nucleotide sequence ID" value="NZ_BLKS01000001.1"/>
</dbReference>
<dbReference type="GO" id="GO:0005524">
    <property type="term" value="F:ATP binding"/>
    <property type="evidence" value="ECO:0007669"/>
    <property type="project" value="TreeGrafter"/>
</dbReference>
<dbReference type="PANTHER" id="PTHR43384">
    <property type="entry name" value="SEPTUM SITE-DETERMINING PROTEIN MIND HOMOLOG, CHLOROPLASTIC-RELATED"/>
    <property type="match status" value="1"/>
</dbReference>
<name>A0A2A7MUM5_MYCAG</name>
<evidence type="ECO:0000313" key="6">
    <source>
        <dbReference type="Proteomes" id="UP000465302"/>
    </source>
</evidence>
<evidence type="ECO:0000313" key="3">
    <source>
        <dbReference type="EMBL" id="GFG53335.1"/>
    </source>
</evidence>
<accession>A0A2A7MUM5</accession>
<keyword evidence="5" id="KW-1185">Reference proteome</keyword>
<dbReference type="InterPro" id="IPR002586">
    <property type="entry name" value="CobQ/CobB/MinD/ParA_Nub-bd_dom"/>
</dbReference>
<dbReference type="SUPFAM" id="SSF52540">
    <property type="entry name" value="P-loop containing nucleoside triphosphate hydrolases"/>
    <property type="match status" value="1"/>
</dbReference>
<sequence>MTERDDFLREHLSPPADADEPAGRSAEATPPQHDVAPRNIAENGRVPGSGVPDEGRPADDGVPRSPEEPARPPTPDRPQWPSDRANTGPQRIPPSGFRQGPPPVRPTDAAAPGRQTDPIVPARPDARPRDAADSARVMPPTASRPGAPGWQQEPPRERGPRPAGQDWAPQPASAPNWAAAPAAAPPATGYSYVDSIRTSELVPTKKVPPRKGWRKVIYRSTFSLINLGPSPDEQRLAELENKIRSLLRGHYKIGVFGKGGVGKTTVAASVGSIFAEYRQDDRVVAIDADTAFGKLGSRIDPNAAGSYWELAADEHLDTFADVRSRVGNNSAGLFVLAGEASTARRRVLDPAIYREATSRLDRHFTISIVDCGSTMDSPIAQEVLRDLDALIVVSSPWVDGASAAGQTMEWLANRGYTGLLHRTVVVLNDSDGHADKRTRSILVQQFASRGQVVVEVPFDSHLRPGGVIDVQSEMSPVTRRRFIEITAAIAEHFASTTDGPRDRR</sequence>
<reference evidence="3" key="3">
    <citation type="submission" date="2020-02" db="EMBL/GenBank/DDBJ databases">
        <authorList>
            <person name="Matsumoto Y."/>
            <person name="Motooka D."/>
            <person name="Nakamura S."/>
        </authorList>
    </citation>
    <scope>NUCLEOTIDE SEQUENCE</scope>
    <source>
        <strain evidence="3">JCM 6377</strain>
    </source>
</reference>
<dbReference type="EMBL" id="PDCP01000048">
    <property type="protein sequence ID" value="PEG35260.1"/>
    <property type="molecule type" value="Genomic_DNA"/>
</dbReference>
<dbReference type="InterPro" id="IPR027417">
    <property type="entry name" value="P-loop_NTPase"/>
</dbReference>
<dbReference type="GO" id="GO:0016887">
    <property type="term" value="F:ATP hydrolysis activity"/>
    <property type="evidence" value="ECO:0007669"/>
    <property type="project" value="TreeGrafter"/>
</dbReference>
<gene>
    <name evidence="4" type="ORF">CQY20_22565</name>
    <name evidence="3" type="ORF">MAGR_47760</name>
</gene>
<feature type="compositionally biased region" description="Basic and acidic residues" evidence="1">
    <location>
        <begin position="124"/>
        <end position="133"/>
    </location>
</feature>
<dbReference type="GO" id="GO:0009898">
    <property type="term" value="C:cytoplasmic side of plasma membrane"/>
    <property type="evidence" value="ECO:0007669"/>
    <property type="project" value="TreeGrafter"/>
</dbReference>
<dbReference type="InterPro" id="IPR050625">
    <property type="entry name" value="ParA/MinD_ATPase"/>
</dbReference>
<dbReference type="GO" id="GO:0051782">
    <property type="term" value="P:negative regulation of cell division"/>
    <property type="evidence" value="ECO:0007669"/>
    <property type="project" value="TreeGrafter"/>
</dbReference>
<evidence type="ECO:0000259" key="2">
    <source>
        <dbReference type="Pfam" id="PF01656"/>
    </source>
</evidence>
<protein>
    <submittedName>
        <fullName evidence="4">ATPase</fullName>
    </submittedName>
</protein>
<dbReference type="GO" id="GO:0005829">
    <property type="term" value="C:cytosol"/>
    <property type="evidence" value="ECO:0007669"/>
    <property type="project" value="TreeGrafter"/>
</dbReference>